<sequence length="269" mass="29631">MTAHFRPAVYDLPRDGHTVFRWEHPPQQATVELERRQRKQSLAAAFRVFARLGFDMGGAGHITVRDPGRPDHFWVNPVGVYFGHVRVSDLLLVNPEGAVIEGEGALNLAAFAIHAALHEAHPEVVAAAHAHSLHGKAWSSLGRLLDPLTQDACAFYEKHGLFDNFSGVVLEASEGARIAAALQGHKALILQNHGLLTVGETVEAAVWRFIAMDNAAQAQLLAEAAGTPRLIPHEVARHTARQVGTEFGSWFSFQPYRERIVREEPDFLD</sequence>
<evidence type="ECO:0000313" key="4">
    <source>
        <dbReference type="Proteomes" id="UP000198982"/>
    </source>
</evidence>
<dbReference type="InterPro" id="IPR036409">
    <property type="entry name" value="Aldolase_II/adducin_N_sf"/>
</dbReference>
<dbReference type="Pfam" id="PF00596">
    <property type="entry name" value="Aldolase_II"/>
    <property type="match status" value="1"/>
</dbReference>
<evidence type="ECO:0000259" key="2">
    <source>
        <dbReference type="SMART" id="SM01007"/>
    </source>
</evidence>
<dbReference type="AlphaFoldDB" id="A0A1H4XV24"/>
<reference evidence="4" key="1">
    <citation type="submission" date="2016-10" db="EMBL/GenBank/DDBJ databases">
        <authorList>
            <person name="Varghese N."/>
            <person name="Submissions S."/>
        </authorList>
    </citation>
    <scope>NUCLEOTIDE SEQUENCE [LARGE SCALE GENOMIC DNA]</scope>
    <source>
        <strain evidence="4">DSM 9751</strain>
    </source>
</reference>
<comment type="similarity">
    <text evidence="1">Belongs to the aldolase class II family.</text>
</comment>
<protein>
    <submittedName>
        <fullName evidence="3">Ribulose-5-phosphate 4-epimerase/Fuculose-1-phosphate aldolase</fullName>
    </submittedName>
</protein>
<dbReference type="GO" id="GO:0051015">
    <property type="term" value="F:actin filament binding"/>
    <property type="evidence" value="ECO:0007669"/>
    <property type="project" value="TreeGrafter"/>
</dbReference>
<dbReference type="NCBIfam" id="NF004855">
    <property type="entry name" value="PRK06208.1"/>
    <property type="match status" value="1"/>
</dbReference>
<dbReference type="EMBL" id="FNTJ01000002">
    <property type="protein sequence ID" value="SED09592.1"/>
    <property type="molecule type" value="Genomic_DNA"/>
</dbReference>
<organism evidence="3 4">
    <name type="scientific">Pseudomonas saponiphila</name>
    <dbReference type="NCBI Taxonomy" id="556534"/>
    <lineage>
        <taxon>Bacteria</taxon>
        <taxon>Pseudomonadati</taxon>
        <taxon>Pseudomonadota</taxon>
        <taxon>Gammaproteobacteria</taxon>
        <taxon>Pseudomonadales</taxon>
        <taxon>Pseudomonadaceae</taxon>
        <taxon>Pseudomonas</taxon>
    </lineage>
</organism>
<proteinExistence type="inferred from homology"/>
<dbReference type="Gene3D" id="3.40.225.10">
    <property type="entry name" value="Class II aldolase/adducin N-terminal domain"/>
    <property type="match status" value="1"/>
</dbReference>
<evidence type="ECO:0000256" key="1">
    <source>
        <dbReference type="ARBA" id="ARBA00037961"/>
    </source>
</evidence>
<name>A0A1H4XV24_9PSED</name>
<dbReference type="GO" id="GO:0005996">
    <property type="term" value="P:monosaccharide metabolic process"/>
    <property type="evidence" value="ECO:0007669"/>
    <property type="project" value="UniProtKB-ARBA"/>
</dbReference>
<evidence type="ECO:0000313" key="3">
    <source>
        <dbReference type="EMBL" id="SED09592.1"/>
    </source>
</evidence>
<dbReference type="PANTHER" id="PTHR10672:SF3">
    <property type="entry name" value="PROTEIN HU-LI TAI SHAO"/>
    <property type="match status" value="1"/>
</dbReference>
<dbReference type="GO" id="GO:0005856">
    <property type="term" value="C:cytoskeleton"/>
    <property type="evidence" value="ECO:0007669"/>
    <property type="project" value="TreeGrafter"/>
</dbReference>
<dbReference type="SMART" id="SM01007">
    <property type="entry name" value="Aldolase_II"/>
    <property type="match status" value="1"/>
</dbReference>
<dbReference type="SUPFAM" id="SSF53639">
    <property type="entry name" value="AraD/HMP-PK domain-like"/>
    <property type="match status" value="1"/>
</dbReference>
<dbReference type="Proteomes" id="UP000198982">
    <property type="component" value="Unassembled WGS sequence"/>
</dbReference>
<dbReference type="FunFam" id="3.40.225.10:FF:000009">
    <property type="entry name" value="Class II aldolase/adducin N-terminal"/>
    <property type="match status" value="1"/>
</dbReference>
<feature type="domain" description="Class II aldolase/adducin N-terminal" evidence="2">
    <location>
        <begin position="40"/>
        <end position="220"/>
    </location>
</feature>
<dbReference type="PANTHER" id="PTHR10672">
    <property type="entry name" value="ADDUCIN"/>
    <property type="match status" value="1"/>
</dbReference>
<accession>A0A1H4XV24</accession>
<dbReference type="RefSeq" id="WP_092320285.1">
    <property type="nucleotide sequence ID" value="NZ_FNTJ01000002.1"/>
</dbReference>
<keyword evidence="4" id="KW-1185">Reference proteome</keyword>
<dbReference type="InterPro" id="IPR001303">
    <property type="entry name" value="Aldolase_II/adducin_N"/>
</dbReference>
<dbReference type="InterPro" id="IPR051017">
    <property type="entry name" value="Aldolase-II_Adducin_sf"/>
</dbReference>
<gene>
    <name evidence="3" type="ORF">SAMN05216178_6205</name>
</gene>